<dbReference type="AlphaFoldDB" id="A0A3S3SPJ8"/>
<dbReference type="EMBL" id="MTKO01000039">
    <property type="protein sequence ID" value="RWX47256.1"/>
    <property type="molecule type" value="Genomic_DNA"/>
</dbReference>
<feature type="non-terminal residue" evidence="1">
    <location>
        <position position="1"/>
    </location>
</feature>
<evidence type="ECO:0000313" key="2">
    <source>
        <dbReference type="Proteomes" id="UP000287853"/>
    </source>
</evidence>
<comment type="caution">
    <text evidence="1">The sequence shown here is derived from an EMBL/GenBank/DDBJ whole genome shotgun (WGS) entry which is preliminary data.</text>
</comment>
<gene>
    <name evidence="1" type="ORF">H206_02294</name>
</gene>
<sequence length="88" mass="10052">GVGPVKLDFLFDQYYEDQENRVWGRIFTCVHEGPFILQAEEVEYGHFMLPNAALDYSTSESFTPDGILILHKLLALKKDISTITEQVC</sequence>
<protein>
    <submittedName>
        <fullName evidence="1">Uncharacterized protein</fullName>
    </submittedName>
</protein>
<name>A0A3S3SPJ8_9BACT</name>
<keyword evidence="2" id="KW-1185">Reference proteome</keyword>
<accession>A0A3S3SPJ8</accession>
<evidence type="ECO:0000313" key="1">
    <source>
        <dbReference type="EMBL" id="RWX47256.1"/>
    </source>
</evidence>
<organism evidence="1 2">
    <name type="scientific">Candidatus Electrothrix aarhusensis</name>
    <dbReference type="NCBI Taxonomy" id="1859131"/>
    <lineage>
        <taxon>Bacteria</taxon>
        <taxon>Pseudomonadati</taxon>
        <taxon>Thermodesulfobacteriota</taxon>
        <taxon>Desulfobulbia</taxon>
        <taxon>Desulfobulbales</taxon>
        <taxon>Desulfobulbaceae</taxon>
        <taxon>Candidatus Electrothrix</taxon>
    </lineage>
</organism>
<dbReference type="Gene3D" id="3.90.79.10">
    <property type="entry name" value="Nucleoside Triphosphate Pyrophosphohydrolase"/>
    <property type="match status" value="1"/>
</dbReference>
<dbReference type="Proteomes" id="UP000287853">
    <property type="component" value="Unassembled WGS sequence"/>
</dbReference>
<reference evidence="1 2" key="1">
    <citation type="submission" date="2017-01" db="EMBL/GenBank/DDBJ databases">
        <title>The cable genome- insights into the physiology and evolution of filamentous bacteria capable of sulfide oxidation via long distance electron transfer.</title>
        <authorList>
            <person name="Schreiber L."/>
            <person name="Bjerg J.T."/>
            <person name="Boggild A."/>
            <person name="Van De Vossenberg J."/>
            <person name="Meysman F."/>
            <person name="Nielsen L.P."/>
            <person name="Schramm A."/>
            <person name="Kjeldsen K.U."/>
        </authorList>
    </citation>
    <scope>NUCLEOTIDE SEQUENCE [LARGE SCALE GENOMIC DNA]</scope>
    <source>
        <strain evidence="1">MCF</strain>
    </source>
</reference>
<proteinExistence type="predicted"/>